<comment type="caution">
    <text evidence="1">The sequence shown here is derived from an EMBL/GenBank/DDBJ whole genome shotgun (WGS) entry which is preliminary data.</text>
</comment>
<dbReference type="EMBL" id="JAVIZQ010000001">
    <property type="protein sequence ID" value="MDR6144103.1"/>
    <property type="molecule type" value="Genomic_DNA"/>
</dbReference>
<gene>
    <name evidence="1" type="ORF">QE375_003657</name>
</gene>
<organism evidence="1 2">
    <name type="scientific">Microbacterium foliorum</name>
    <dbReference type="NCBI Taxonomy" id="104336"/>
    <lineage>
        <taxon>Bacteria</taxon>
        <taxon>Bacillati</taxon>
        <taxon>Actinomycetota</taxon>
        <taxon>Actinomycetes</taxon>
        <taxon>Micrococcales</taxon>
        <taxon>Microbacteriaceae</taxon>
        <taxon>Microbacterium</taxon>
    </lineage>
</organism>
<protein>
    <submittedName>
        <fullName evidence="1">Uncharacterized protein</fullName>
    </submittedName>
</protein>
<dbReference type="RefSeq" id="WP_309693982.1">
    <property type="nucleotide sequence ID" value="NZ_JAVIZQ010000001.1"/>
</dbReference>
<accession>A0ABU1HVM7</accession>
<keyword evidence="2" id="KW-1185">Reference proteome</keyword>
<proteinExistence type="predicted"/>
<evidence type="ECO:0000313" key="1">
    <source>
        <dbReference type="EMBL" id="MDR6144103.1"/>
    </source>
</evidence>
<evidence type="ECO:0000313" key="2">
    <source>
        <dbReference type="Proteomes" id="UP001249291"/>
    </source>
</evidence>
<dbReference type="Proteomes" id="UP001249291">
    <property type="component" value="Unassembled WGS sequence"/>
</dbReference>
<name>A0ABU1HVM7_9MICO</name>
<sequence>MYDTVEDEYLGTVLDLRLGGVVDAYEALIDQPSTLHLANLRVVALISAADGAGPRRQALLSAAQELNDWLISHGKDLERHQLNRYQLLWRTGSLSSTAPISET</sequence>
<reference evidence="1 2" key="1">
    <citation type="submission" date="2023-08" db="EMBL/GenBank/DDBJ databases">
        <title>Functional and genomic diversity of the sorghum phyllosphere microbiome.</title>
        <authorList>
            <person name="Shade A."/>
        </authorList>
    </citation>
    <scope>NUCLEOTIDE SEQUENCE [LARGE SCALE GENOMIC DNA]</scope>
    <source>
        <strain evidence="1 2">SORGH_AS_0445</strain>
    </source>
</reference>